<dbReference type="Proteomes" id="UP001275315">
    <property type="component" value="Unassembled WGS sequence"/>
</dbReference>
<evidence type="ECO:0000259" key="3">
    <source>
        <dbReference type="Pfam" id="PF07853"/>
    </source>
</evidence>
<feature type="transmembrane region" description="Helical" evidence="2">
    <location>
        <begin position="89"/>
        <end position="110"/>
    </location>
</feature>
<name>A0ABU5CME5_9BACI</name>
<feature type="transmembrane region" description="Helical" evidence="2">
    <location>
        <begin position="139"/>
        <end position="159"/>
    </location>
</feature>
<feature type="region of interest" description="Disordered" evidence="1">
    <location>
        <begin position="243"/>
        <end position="265"/>
    </location>
</feature>
<gene>
    <name evidence="4" type="ORF">RWD45_01490</name>
</gene>
<feature type="compositionally biased region" description="Acidic residues" evidence="1">
    <location>
        <begin position="256"/>
        <end position="265"/>
    </location>
</feature>
<feature type="transmembrane region" description="Helical" evidence="2">
    <location>
        <begin position="185"/>
        <end position="209"/>
    </location>
</feature>
<proteinExistence type="predicted"/>
<feature type="transmembrane region" description="Helical" evidence="2">
    <location>
        <begin position="33"/>
        <end position="53"/>
    </location>
</feature>
<protein>
    <submittedName>
        <fullName evidence="4">DUF1648 domain-containing protein</fullName>
    </submittedName>
</protein>
<feature type="transmembrane region" description="Helical" evidence="2">
    <location>
        <begin position="215"/>
        <end position="236"/>
    </location>
</feature>
<keyword evidence="2" id="KW-0812">Transmembrane</keyword>
<organism evidence="4 5">
    <name type="scientific">Paracerasibacillus soli</name>
    <dbReference type="NCBI Taxonomy" id="480284"/>
    <lineage>
        <taxon>Bacteria</taxon>
        <taxon>Bacillati</taxon>
        <taxon>Bacillota</taxon>
        <taxon>Bacilli</taxon>
        <taxon>Bacillales</taxon>
        <taxon>Bacillaceae</taxon>
        <taxon>Paracerasibacillus</taxon>
    </lineage>
</organism>
<keyword evidence="2" id="KW-0472">Membrane</keyword>
<comment type="caution">
    <text evidence="4">The sequence shown here is derived from an EMBL/GenBank/DDBJ whole genome shotgun (WGS) entry which is preliminary data.</text>
</comment>
<dbReference type="RefSeq" id="WP_320378349.1">
    <property type="nucleotide sequence ID" value="NZ_JAWDIQ010000001.1"/>
</dbReference>
<dbReference type="EMBL" id="JAWDIQ010000001">
    <property type="protein sequence ID" value="MDY0407542.1"/>
    <property type="molecule type" value="Genomic_DNA"/>
</dbReference>
<dbReference type="PANTHER" id="PTHR37810:SF9">
    <property type="entry name" value="MEMBRANE PROTEIN"/>
    <property type="match status" value="1"/>
</dbReference>
<dbReference type="PANTHER" id="PTHR37810">
    <property type="entry name" value="IMMUNITY PROTEIN SDPI"/>
    <property type="match status" value="1"/>
</dbReference>
<dbReference type="Pfam" id="PF07853">
    <property type="entry name" value="DUF1648"/>
    <property type="match status" value="1"/>
</dbReference>
<evidence type="ECO:0000256" key="2">
    <source>
        <dbReference type="SAM" id="Phobius"/>
    </source>
</evidence>
<keyword evidence="2" id="KW-1133">Transmembrane helix</keyword>
<evidence type="ECO:0000313" key="5">
    <source>
        <dbReference type="Proteomes" id="UP001275315"/>
    </source>
</evidence>
<evidence type="ECO:0000313" key="4">
    <source>
        <dbReference type="EMBL" id="MDY0407542.1"/>
    </source>
</evidence>
<dbReference type="InterPro" id="IPR012867">
    <property type="entry name" value="DUF1648"/>
</dbReference>
<feature type="domain" description="DUF1648" evidence="3">
    <location>
        <begin position="98"/>
        <end position="146"/>
    </location>
</feature>
<evidence type="ECO:0000256" key="1">
    <source>
        <dbReference type="SAM" id="MobiDB-lite"/>
    </source>
</evidence>
<reference evidence="4 5" key="1">
    <citation type="submission" date="2023-10" db="EMBL/GenBank/DDBJ databases">
        <title>Virgibacillus soli CC-YMP-6 genome.</title>
        <authorList>
            <person name="Miliotis G."/>
            <person name="Sengupta P."/>
            <person name="Hameed A."/>
            <person name="Chuvochina M."/>
            <person name="Mcdonagh F."/>
            <person name="Simpson A.C."/>
            <person name="Singh N.K."/>
            <person name="Rekha P.D."/>
            <person name="Raman K."/>
            <person name="Hugenholtz P."/>
            <person name="Venkateswaran K."/>
        </authorList>
    </citation>
    <scope>NUCLEOTIDE SEQUENCE [LARGE SCALE GENOMIC DNA]</scope>
    <source>
        <strain evidence="4 5">CC-YMP-6</strain>
    </source>
</reference>
<accession>A0ABU5CME5</accession>
<feature type="transmembrane region" description="Helical" evidence="2">
    <location>
        <begin position="5"/>
        <end position="27"/>
    </location>
</feature>
<sequence length="265" mass="30546">MRKQYVLMTSILAIVVSIVFLISSGYSEETASILYPLLIILFIIGSFFIYIPFHQLSKEVKQENKSWFKKQQIVAVDTRFRGEKLTHSNLWFIIGFAISVATIILTLIFYDRLPNQIPMQYNFKGEVTNWTEKTYRSAFLFPIIQIYLTLLFVFVNTVISKAKQQIDVANPNESIRKNMIFRKRWSRFTIVMGISTVLLFTFVQLSLLFSFPSTIISIVTFVFTIGVIGWAILLSITTGQGGSRIRSKNSHQNESVTEETDFTTR</sequence>
<keyword evidence="5" id="KW-1185">Reference proteome</keyword>